<dbReference type="PANTHER" id="PTHR45436">
    <property type="entry name" value="SENSOR HISTIDINE KINASE YKOH"/>
    <property type="match status" value="1"/>
</dbReference>
<dbReference type="Gene3D" id="3.30.565.10">
    <property type="entry name" value="Histidine kinase-like ATPase, C-terminal domain"/>
    <property type="match status" value="1"/>
</dbReference>
<dbReference type="Proteomes" id="UP000734511">
    <property type="component" value="Unassembled WGS sequence"/>
</dbReference>
<name>A0ABX0ZQI7_9ACTN</name>
<keyword evidence="3" id="KW-0597">Phosphoprotein</keyword>
<organism evidence="8 9">
    <name type="scientific">Actinacidiphila epipremni</name>
    <dbReference type="NCBI Taxonomy" id="2053013"/>
    <lineage>
        <taxon>Bacteria</taxon>
        <taxon>Bacillati</taxon>
        <taxon>Actinomycetota</taxon>
        <taxon>Actinomycetes</taxon>
        <taxon>Kitasatosporales</taxon>
        <taxon>Streptomycetaceae</taxon>
        <taxon>Actinacidiphila</taxon>
    </lineage>
</organism>
<evidence type="ECO:0000256" key="1">
    <source>
        <dbReference type="ARBA" id="ARBA00000085"/>
    </source>
</evidence>
<dbReference type="EMBL" id="JAATEJ010000020">
    <property type="protein sequence ID" value="NJP46204.1"/>
    <property type="molecule type" value="Genomic_DNA"/>
</dbReference>
<proteinExistence type="predicted"/>
<feature type="compositionally biased region" description="Pro residues" evidence="6">
    <location>
        <begin position="387"/>
        <end position="399"/>
    </location>
</feature>
<evidence type="ECO:0000313" key="9">
    <source>
        <dbReference type="Proteomes" id="UP000734511"/>
    </source>
</evidence>
<evidence type="ECO:0000256" key="6">
    <source>
        <dbReference type="SAM" id="MobiDB-lite"/>
    </source>
</evidence>
<feature type="compositionally biased region" description="Low complexity" evidence="6">
    <location>
        <begin position="349"/>
        <end position="386"/>
    </location>
</feature>
<accession>A0ABX0ZQI7</accession>
<dbReference type="RefSeq" id="WP_167985061.1">
    <property type="nucleotide sequence ID" value="NZ_JAATEJ010000020.1"/>
</dbReference>
<evidence type="ECO:0000256" key="2">
    <source>
        <dbReference type="ARBA" id="ARBA00012438"/>
    </source>
</evidence>
<dbReference type="GO" id="GO:0016301">
    <property type="term" value="F:kinase activity"/>
    <property type="evidence" value="ECO:0007669"/>
    <property type="project" value="UniProtKB-KW"/>
</dbReference>
<evidence type="ECO:0000256" key="3">
    <source>
        <dbReference type="ARBA" id="ARBA00022553"/>
    </source>
</evidence>
<feature type="region of interest" description="Disordered" evidence="6">
    <location>
        <begin position="349"/>
        <end position="470"/>
    </location>
</feature>
<reference evidence="8 9" key="1">
    <citation type="submission" date="2020-03" db="EMBL/GenBank/DDBJ databases">
        <title>WGS of actinomycetes isolated from Thailand.</title>
        <authorList>
            <person name="Thawai C."/>
        </authorList>
    </citation>
    <scope>NUCLEOTIDE SEQUENCE [LARGE SCALE GENOMIC DNA]</scope>
    <source>
        <strain evidence="8 9">PRB2-1</strain>
    </source>
</reference>
<comment type="caution">
    <text evidence="8">The sequence shown here is derived from an EMBL/GenBank/DDBJ whole genome shotgun (WGS) entry which is preliminary data.</text>
</comment>
<comment type="catalytic activity">
    <reaction evidence="1">
        <text>ATP + protein L-histidine = ADP + protein N-phospho-L-histidine.</text>
        <dbReference type="EC" id="2.7.13.3"/>
    </reaction>
</comment>
<dbReference type="PANTHER" id="PTHR45436:SF5">
    <property type="entry name" value="SENSOR HISTIDINE KINASE TRCS"/>
    <property type="match status" value="1"/>
</dbReference>
<evidence type="ECO:0000256" key="4">
    <source>
        <dbReference type="ARBA" id="ARBA00022679"/>
    </source>
</evidence>
<evidence type="ECO:0000313" key="8">
    <source>
        <dbReference type="EMBL" id="NJP46204.1"/>
    </source>
</evidence>
<dbReference type="InterPro" id="IPR003594">
    <property type="entry name" value="HATPase_dom"/>
</dbReference>
<feature type="compositionally biased region" description="Pro residues" evidence="6">
    <location>
        <begin position="408"/>
        <end position="424"/>
    </location>
</feature>
<keyword evidence="5 8" id="KW-0418">Kinase</keyword>
<sequence>MSTHISGTVFWPVAVVAVALLALWIRQAVVSAALRRRLAQAVEDVRAREAELGHLVDVRLPAVEMAGRRPPQGLRDQRLAGSAYADRLDQVVHRFVGASEKARVRADHAAKSTLMAAMKSVQALANEQQLAITEMQNRHHSAHVLQDLMEIDHANSQFARRAQAVAVLCGSWPGRQRAASPLIDVLRGAKSRIRDYQRVEIYPGPEVDVISRAVEPVVLTVAELLDNATRHSQPNTSVEVTIRPAHNGTTIVIDDAGVGMDELEISTAVERLTRGQHLDINALGDPPQFGFAAVGVLAARYGFTVSVDTQSPYGGVRAVIFLPKALLVAAGQGAVPVVARAAAHDRAVAQARQQGGATPMPVRTPGAARPTAAPDPQPAQAAAPAAPAAPAPAATPPAAAPAAGPVPLHAPAPEPAPVPAPLRPLTPVATPATPTAPADADLPAHERDDGYEVPETPITGITAGGLPKRRRREISEEQLAARYASASGPAVGEDTGPVRTAQETASRMGAFARGTRSGRAESADVEGTAQQ</sequence>
<gene>
    <name evidence="8" type="ORF">HCN08_22760</name>
</gene>
<dbReference type="EC" id="2.7.13.3" evidence="2"/>
<dbReference type="Pfam" id="PF02518">
    <property type="entry name" value="HATPase_c"/>
    <property type="match status" value="1"/>
</dbReference>
<feature type="domain" description="Histidine kinase/HSP90-like ATPase" evidence="7">
    <location>
        <begin position="218"/>
        <end position="324"/>
    </location>
</feature>
<keyword evidence="9" id="KW-1185">Reference proteome</keyword>
<dbReference type="SUPFAM" id="SSF55874">
    <property type="entry name" value="ATPase domain of HSP90 chaperone/DNA topoisomerase II/histidine kinase"/>
    <property type="match status" value="1"/>
</dbReference>
<dbReference type="InterPro" id="IPR036890">
    <property type="entry name" value="HATPase_C_sf"/>
</dbReference>
<evidence type="ECO:0000256" key="5">
    <source>
        <dbReference type="ARBA" id="ARBA00022777"/>
    </source>
</evidence>
<evidence type="ECO:0000259" key="7">
    <source>
        <dbReference type="Pfam" id="PF02518"/>
    </source>
</evidence>
<keyword evidence="4" id="KW-0808">Transferase</keyword>
<feature type="region of interest" description="Disordered" evidence="6">
    <location>
        <begin position="482"/>
        <end position="531"/>
    </location>
</feature>
<feature type="compositionally biased region" description="Low complexity" evidence="6">
    <location>
        <begin position="425"/>
        <end position="441"/>
    </location>
</feature>
<protein>
    <recommendedName>
        <fullName evidence="2">histidine kinase</fullName>
        <ecNumber evidence="2">2.7.13.3</ecNumber>
    </recommendedName>
</protein>
<dbReference type="InterPro" id="IPR050428">
    <property type="entry name" value="TCS_sensor_his_kinase"/>
</dbReference>